<dbReference type="GO" id="GO:0016020">
    <property type="term" value="C:membrane"/>
    <property type="evidence" value="ECO:0007669"/>
    <property type="project" value="TreeGrafter"/>
</dbReference>
<dbReference type="InterPro" id="IPR013595">
    <property type="entry name" value="Pept_S33_TAP-like_C"/>
</dbReference>
<dbReference type="EMBL" id="FOYQ01000002">
    <property type="protein sequence ID" value="SFR52562.1"/>
    <property type="molecule type" value="Genomic_DNA"/>
</dbReference>
<dbReference type="PANTHER" id="PTHR43798:SF27">
    <property type="entry name" value="HYDROLASE ALPHA_BETA HYDROLASE FOLD FAMILY"/>
    <property type="match status" value="1"/>
</dbReference>
<keyword evidence="3" id="KW-1185">Reference proteome</keyword>
<evidence type="ECO:0000313" key="2">
    <source>
        <dbReference type="EMBL" id="SFR52562.1"/>
    </source>
</evidence>
<proteinExistence type="predicted"/>
<evidence type="ECO:0000259" key="1">
    <source>
        <dbReference type="Pfam" id="PF08386"/>
    </source>
</evidence>
<dbReference type="Pfam" id="PF08386">
    <property type="entry name" value="Abhydrolase_4"/>
    <property type="match status" value="1"/>
</dbReference>
<feature type="domain" description="Peptidase S33 tripeptidyl aminopeptidase-like C-terminal" evidence="1">
    <location>
        <begin position="399"/>
        <end position="482"/>
    </location>
</feature>
<protein>
    <submittedName>
        <fullName evidence="2">TAP-like protein</fullName>
    </submittedName>
</protein>
<name>A0A1I6HDK4_9FLAO</name>
<organism evidence="2 3">
    <name type="scientific">Robiginitalea myxolifaciens</name>
    <dbReference type="NCBI Taxonomy" id="400055"/>
    <lineage>
        <taxon>Bacteria</taxon>
        <taxon>Pseudomonadati</taxon>
        <taxon>Bacteroidota</taxon>
        <taxon>Flavobacteriia</taxon>
        <taxon>Flavobacteriales</taxon>
        <taxon>Flavobacteriaceae</taxon>
        <taxon>Robiginitalea</taxon>
    </lineage>
</organism>
<dbReference type="Proteomes" id="UP000199534">
    <property type="component" value="Unassembled WGS sequence"/>
</dbReference>
<dbReference type="RefSeq" id="WP_092982986.1">
    <property type="nucleotide sequence ID" value="NZ_FOYQ01000002.1"/>
</dbReference>
<dbReference type="InterPro" id="IPR050266">
    <property type="entry name" value="AB_hydrolase_sf"/>
</dbReference>
<dbReference type="PANTHER" id="PTHR43798">
    <property type="entry name" value="MONOACYLGLYCEROL LIPASE"/>
    <property type="match status" value="1"/>
</dbReference>
<dbReference type="STRING" id="400055.SAMN04490243_2606"/>
<dbReference type="SUPFAM" id="SSF53474">
    <property type="entry name" value="alpha/beta-Hydrolases"/>
    <property type="match status" value="1"/>
</dbReference>
<sequence length="501" mass="55568">MNKPTSLYSRFFLLIAIGFVTLQGWAQQSNRSYTPKFEEAKKPVVKVPKGEDYTFGYLQVPENRQEPGGKWIKLPVYIFPSKNPQKAKDPVIYTVGGPGYTSMRAAQYIRAYQYREDRDFILFEQRGTQYAQPNLACPEWSAALAEIYGDGDSPINPDSILAEAALKCKKRLVAKEINLDTYRTTEIAADLRDLVLALGIDQYNLLTLSYSTKIAQVMLRDYPDGIRSVVMDSPLPLEVNYEEETLANLVELAGRLLDQCADDPECNAAHPQLKSRFFSFLKELEANPVSVPLPVDSAASRDTVTYQGGDILSLIANGSTEEMAQVPALIEQLLNGDNSFLEADAANQQWTTGPGNGMGMRISVWCAEEKPFIDRDALAAQAEKYPEAAGIDPEFIPKAVCDCWGVTPEDSHENKAVSSDIPVLLISGEYDIETPVKWAAAMQSNLSNSYHLVFKGWKHGPTTNWGQPCAMEAARAFFNDPSKIPNNPCFEEIGGINFKSN</sequence>
<dbReference type="AlphaFoldDB" id="A0A1I6HDK4"/>
<evidence type="ECO:0000313" key="3">
    <source>
        <dbReference type="Proteomes" id="UP000199534"/>
    </source>
</evidence>
<reference evidence="2 3" key="1">
    <citation type="submission" date="2016-10" db="EMBL/GenBank/DDBJ databases">
        <authorList>
            <person name="de Groot N.N."/>
        </authorList>
    </citation>
    <scope>NUCLEOTIDE SEQUENCE [LARGE SCALE GENOMIC DNA]</scope>
    <source>
        <strain evidence="2 3">DSM 21019</strain>
    </source>
</reference>
<accession>A0A1I6HDK4</accession>
<dbReference type="InterPro" id="IPR029058">
    <property type="entry name" value="AB_hydrolase_fold"/>
</dbReference>
<gene>
    <name evidence="2" type="ORF">SAMN04490243_2606</name>
</gene>
<dbReference type="OrthoDB" id="4510475at2"/>
<dbReference type="Gene3D" id="3.40.50.1820">
    <property type="entry name" value="alpha/beta hydrolase"/>
    <property type="match status" value="1"/>
</dbReference>